<evidence type="ECO:0000256" key="2">
    <source>
        <dbReference type="SAM" id="SignalP"/>
    </source>
</evidence>
<accession>L1JIT2</accession>
<keyword evidence="5" id="KW-1185">Reference proteome</keyword>
<evidence type="ECO:0000256" key="1">
    <source>
        <dbReference type="SAM" id="MobiDB-lite"/>
    </source>
</evidence>
<dbReference type="GeneID" id="17304925"/>
<feature type="signal peptide" evidence="2">
    <location>
        <begin position="1"/>
        <end position="25"/>
    </location>
</feature>
<dbReference type="EMBL" id="JH992986">
    <property type="protein sequence ID" value="EKX48428.1"/>
    <property type="molecule type" value="Genomic_DNA"/>
</dbReference>
<keyword evidence="2" id="KW-0732">Signal</keyword>
<gene>
    <name evidence="3" type="primary">RPL37e_2</name>
    <name evidence="3" type="ORF">GUITHDRAFT_183914</name>
</gene>
<evidence type="ECO:0000313" key="3">
    <source>
        <dbReference type="EMBL" id="EKX48428.1"/>
    </source>
</evidence>
<dbReference type="Proteomes" id="UP000011087">
    <property type="component" value="Unassembled WGS sequence"/>
</dbReference>
<dbReference type="AlphaFoldDB" id="L1JIT2"/>
<dbReference type="RefSeq" id="XP_005835408.1">
    <property type="nucleotide sequence ID" value="XM_005835351.1"/>
</dbReference>
<dbReference type="KEGG" id="gtt:GUITHDRAFT_183914"/>
<sequence length="154" mass="17044">MANMIPNMLLVLVSLVASSIQVASASDEKSLPSQLIVCSSNRKSLITSFLQSSAHHATLVDHMPSVLRLSGGKKGTASQGKHGTGAKSHPGYKYHMSYPRKSRHSSQKMKRYTLKKNPEGMGRRRHMKKVFARFKTGFRSGMPFTGRIKKVNES</sequence>
<name>L1JIT2_GUITC</name>
<dbReference type="EnsemblProtists" id="EKX48428">
    <property type="protein sequence ID" value="EKX48428"/>
    <property type="gene ID" value="GUITHDRAFT_183914"/>
</dbReference>
<feature type="chain" id="PRO_5008771397" evidence="2">
    <location>
        <begin position="26"/>
        <end position="154"/>
    </location>
</feature>
<reference evidence="3 5" key="1">
    <citation type="journal article" date="2012" name="Nature">
        <title>Algal genomes reveal evolutionary mosaicism and the fate of nucleomorphs.</title>
        <authorList>
            <consortium name="DOE Joint Genome Institute"/>
            <person name="Curtis B.A."/>
            <person name="Tanifuji G."/>
            <person name="Burki F."/>
            <person name="Gruber A."/>
            <person name="Irimia M."/>
            <person name="Maruyama S."/>
            <person name="Arias M.C."/>
            <person name="Ball S.G."/>
            <person name="Gile G.H."/>
            <person name="Hirakawa Y."/>
            <person name="Hopkins J.F."/>
            <person name="Kuo A."/>
            <person name="Rensing S.A."/>
            <person name="Schmutz J."/>
            <person name="Symeonidi A."/>
            <person name="Elias M."/>
            <person name="Eveleigh R.J."/>
            <person name="Herman E.K."/>
            <person name="Klute M.J."/>
            <person name="Nakayama T."/>
            <person name="Obornik M."/>
            <person name="Reyes-Prieto A."/>
            <person name="Armbrust E.V."/>
            <person name="Aves S.J."/>
            <person name="Beiko R.G."/>
            <person name="Coutinho P."/>
            <person name="Dacks J.B."/>
            <person name="Durnford D.G."/>
            <person name="Fast N.M."/>
            <person name="Green B.R."/>
            <person name="Grisdale C.J."/>
            <person name="Hempel F."/>
            <person name="Henrissat B."/>
            <person name="Hoppner M.P."/>
            <person name="Ishida K."/>
            <person name="Kim E."/>
            <person name="Koreny L."/>
            <person name="Kroth P.G."/>
            <person name="Liu Y."/>
            <person name="Malik S.B."/>
            <person name="Maier U.G."/>
            <person name="McRose D."/>
            <person name="Mock T."/>
            <person name="Neilson J.A."/>
            <person name="Onodera N.T."/>
            <person name="Poole A.M."/>
            <person name="Pritham E.J."/>
            <person name="Richards T.A."/>
            <person name="Rocap G."/>
            <person name="Roy S.W."/>
            <person name="Sarai C."/>
            <person name="Schaack S."/>
            <person name="Shirato S."/>
            <person name="Slamovits C.H."/>
            <person name="Spencer D.F."/>
            <person name="Suzuki S."/>
            <person name="Worden A.Z."/>
            <person name="Zauner S."/>
            <person name="Barry K."/>
            <person name="Bell C."/>
            <person name="Bharti A.K."/>
            <person name="Crow J.A."/>
            <person name="Grimwood J."/>
            <person name="Kramer R."/>
            <person name="Lindquist E."/>
            <person name="Lucas S."/>
            <person name="Salamov A."/>
            <person name="McFadden G.I."/>
            <person name="Lane C.E."/>
            <person name="Keeling P.J."/>
            <person name="Gray M.W."/>
            <person name="Grigoriev I.V."/>
            <person name="Archibald J.M."/>
        </authorList>
    </citation>
    <scope>NUCLEOTIDE SEQUENCE</scope>
    <source>
        <strain evidence="3 5">CCMP2712</strain>
    </source>
</reference>
<dbReference type="HOGENOM" id="CLU_1707623_0_0_1"/>
<feature type="compositionally biased region" description="Basic residues" evidence="1">
    <location>
        <begin position="98"/>
        <end position="110"/>
    </location>
</feature>
<dbReference type="PaxDb" id="55529-EKX48428"/>
<feature type="region of interest" description="Disordered" evidence="1">
    <location>
        <begin position="71"/>
        <end position="110"/>
    </location>
</feature>
<protein>
    <submittedName>
        <fullName evidence="3">Large subunit ribosomal protein L37e_2, cytoplasmic type</fullName>
    </submittedName>
</protein>
<proteinExistence type="predicted"/>
<organism evidence="3">
    <name type="scientific">Guillardia theta (strain CCMP2712)</name>
    <name type="common">Cryptophyte</name>
    <dbReference type="NCBI Taxonomy" id="905079"/>
    <lineage>
        <taxon>Eukaryota</taxon>
        <taxon>Cryptophyceae</taxon>
        <taxon>Pyrenomonadales</taxon>
        <taxon>Geminigeraceae</taxon>
        <taxon>Guillardia</taxon>
    </lineage>
</organism>
<keyword evidence="3" id="KW-0687">Ribonucleoprotein</keyword>
<evidence type="ECO:0000313" key="4">
    <source>
        <dbReference type="EnsemblProtists" id="EKX48428"/>
    </source>
</evidence>
<reference evidence="5" key="2">
    <citation type="submission" date="2012-11" db="EMBL/GenBank/DDBJ databases">
        <authorList>
            <person name="Kuo A."/>
            <person name="Curtis B.A."/>
            <person name="Tanifuji G."/>
            <person name="Burki F."/>
            <person name="Gruber A."/>
            <person name="Irimia M."/>
            <person name="Maruyama S."/>
            <person name="Arias M.C."/>
            <person name="Ball S.G."/>
            <person name="Gile G.H."/>
            <person name="Hirakawa Y."/>
            <person name="Hopkins J.F."/>
            <person name="Rensing S.A."/>
            <person name="Schmutz J."/>
            <person name="Symeonidi A."/>
            <person name="Elias M."/>
            <person name="Eveleigh R.J."/>
            <person name="Herman E.K."/>
            <person name="Klute M.J."/>
            <person name="Nakayama T."/>
            <person name="Obornik M."/>
            <person name="Reyes-Prieto A."/>
            <person name="Armbrust E.V."/>
            <person name="Aves S.J."/>
            <person name="Beiko R.G."/>
            <person name="Coutinho P."/>
            <person name="Dacks J.B."/>
            <person name="Durnford D.G."/>
            <person name="Fast N.M."/>
            <person name="Green B.R."/>
            <person name="Grisdale C."/>
            <person name="Hempe F."/>
            <person name="Henrissat B."/>
            <person name="Hoppner M.P."/>
            <person name="Ishida K.-I."/>
            <person name="Kim E."/>
            <person name="Koreny L."/>
            <person name="Kroth P.G."/>
            <person name="Liu Y."/>
            <person name="Malik S.-B."/>
            <person name="Maier U.G."/>
            <person name="McRose D."/>
            <person name="Mock T."/>
            <person name="Neilson J.A."/>
            <person name="Onodera N.T."/>
            <person name="Poole A.M."/>
            <person name="Pritham E.J."/>
            <person name="Richards T.A."/>
            <person name="Rocap G."/>
            <person name="Roy S.W."/>
            <person name="Sarai C."/>
            <person name="Schaack S."/>
            <person name="Shirato S."/>
            <person name="Slamovits C.H."/>
            <person name="Spencer D.F."/>
            <person name="Suzuki S."/>
            <person name="Worden A.Z."/>
            <person name="Zauner S."/>
            <person name="Barry K."/>
            <person name="Bell C."/>
            <person name="Bharti A.K."/>
            <person name="Crow J.A."/>
            <person name="Grimwood J."/>
            <person name="Kramer R."/>
            <person name="Lindquist E."/>
            <person name="Lucas S."/>
            <person name="Salamov A."/>
            <person name="McFadden G.I."/>
            <person name="Lane C.E."/>
            <person name="Keeling P.J."/>
            <person name="Gray M.W."/>
            <person name="Grigoriev I.V."/>
            <person name="Archibald J.M."/>
        </authorList>
    </citation>
    <scope>NUCLEOTIDE SEQUENCE</scope>
    <source>
        <strain evidence="5">CCMP2712</strain>
    </source>
</reference>
<dbReference type="GO" id="GO:0005840">
    <property type="term" value="C:ribosome"/>
    <property type="evidence" value="ECO:0007669"/>
    <property type="project" value="UniProtKB-KW"/>
</dbReference>
<reference evidence="4" key="3">
    <citation type="submission" date="2016-03" db="UniProtKB">
        <authorList>
            <consortium name="EnsemblProtists"/>
        </authorList>
    </citation>
    <scope>IDENTIFICATION</scope>
</reference>
<keyword evidence="3" id="KW-0689">Ribosomal protein</keyword>
<evidence type="ECO:0000313" key="5">
    <source>
        <dbReference type="Proteomes" id="UP000011087"/>
    </source>
</evidence>